<keyword evidence="1" id="KW-0812">Transmembrane</keyword>
<dbReference type="Proteomes" id="UP001157114">
    <property type="component" value="Unassembled WGS sequence"/>
</dbReference>
<comment type="caution">
    <text evidence="3">The sequence shown here is derived from an EMBL/GenBank/DDBJ whole genome shotgun (WGS) entry which is preliminary data.</text>
</comment>
<evidence type="ECO:0000313" key="3">
    <source>
        <dbReference type="EMBL" id="GLX68129.1"/>
    </source>
</evidence>
<keyword evidence="1" id="KW-0472">Membrane</keyword>
<evidence type="ECO:0000256" key="1">
    <source>
        <dbReference type="SAM" id="Phobius"/>
    </source>
</evidence>
<keyword evidence="4" id="KW-1185">Reference proteome</keyword>
<accession>A0ABQ6GB02</accession>
<protein>
    <recommendedName>
        <fullName evidence="2">LysM domain-containing protein</fullName>
    </recommendedName>
</protein>
<evidence type="ECO:0000313" key="4">
    <source>
        <dbReference type="Proteomes" id="UP001157114"/>
    </source>
</evidence>
<feature type="transmembrane region" description="Helical" evidence="1">
    <location>
        <begin position="31"/>
        <end position="51"/>
    </location>
</feature>
<dbReference type="SUPFAM" id="SSF54106">
    <property type="entry name" value="LysM domain"/>
    <property type="match status" value="1"/>
</dbReference>
<evidence type="ECO:0000259" key="2">
    <source>
        <dbReference type="PROSITE" id="PS51782"/>
    </source>
</evidence>
<dbReference type="CDD" id="cd00118">
    <property type="entry name" value="LysM"/>
    <property type="match status" value="1"/>
</dbReference>
<dbReference type="InterPro" id="IPR036779">
    <property type="entry name" value="LysM_dom_sf"/>
</dbReference>
<sequence>MIMNPTFYNSIHKEEAVKPFKSRGHFVTRHAFKLIVSAAVFVLLFTSFLMMSTNASSEHVAEAALNEQTVIVSSGDTLWGIADRFVDNSKDIREYIYKIKERNQLSSVELQPGQVLIIPE</sequence>
<gene>
    <name evidence="3" type="ORF">MU1_24740</name>
</gene>
<dbReference type="SMART" id="SM00257">
    <property type="entry name" value="LysM"/>
    <property type="match status" value="1"/>
</dbReference>
<dbReference type="Pfam" id="PF01476">
    <property type="entry name" value="LysM"/>
    <property type="match status" value="1"/>
</dbReference>
<reference evidence="3 4" key="1">
    <citation type="submission" date="2023-03" db="EMBL/GenBank/DDBJ databases">
        <title>Draft genome sequence of the bacteria which degrade cell wall of Tricholomamatutake.</title>
        <authorList>
            <person name="Konishi Y."/>
            <person name="Fukuta Y."/>
            <person name="Shirasaka N."/>
        </authorList>
    </citation>
    <scope>NUCLEOTIDE SEQUENCE [LARGE SCALE GENOMIC DNA]</scope>
    <source>
        <strain evidence="4">mu1</strain>
    </source>
</reference>
<dbReference type="InterPro" id="IPR018392">
    <property type="entry name" value="LysM"/>
</dbReference>
<dbReference type="Gene3D" id="3.10.350.10">
    <property type="entry name" value="LysM domain"/>
    <property type="match status" value="1"/>
</dbReference>
<dbReference type="RefSeq" id="WP_284238873.1">
    <property type="nucleotide sequence ID" value="NZ_BSSQ01000010.1"/>
</dbReference>
<feature type="domain" description="LysM" evidence="2">
    <location>
        <begin position="68"/>
        <end position="118"/>
    </location>
</feature>
<proteinExistence type="predicted"/>
<name>A0ABQ6GB02_9BACL</name>
<dbReference type="EMBL" id="BSSQ01000010">
    <property type="protein sequence ID" value="GLX68129.1"/>
    <property type="molecule type" value="Genomic_DNA"/>
</dbReference>
<keyword evidence="1" id="KW-1133">Transmembrane helix</keyword>
<dbReference type="PROSITE" id="PS51782">
    <property type="entry name" value="LYSM"/>
    <property type="match status" value="1"/>
</dbReference>
<organism evidence="3 4">
    <name type="scientific">Paenibacillus glycanilyticus</name>
    <dbReference type="NCBI Taxonomy" id="126569"/>
    <lineage>
        <taxon>Bacteria</taxon>
        <taxon>Bacillati</taxon>
        <taxon>Bacillota</taxon>
        <taxon>Bacilli</taxon>
        <taxon>Bacillales</taxon>
        <taxon>Paenibacillaceae</taxon>
        <taxon>Paenibacillus</taxon>
    </lineage>
</organism>